<gene>
    <name evidence="3" type="ORF">GCM10010449_71830</name>
</gene>
<organism evidence="3 4">
    <name type="scientific">Streptomyces rectiviolaceus</name>
    <dbReference type="NCBI Taxonomy" id="332591"/>
    <lineage>
        <taxon>Bacteria</taxon>
        <taxon>Bacillati</taxon>
        <taxon>Actinomycetota</taxon>
        <taxon>Actinomycetes</taxon>
        <taxon>Kitasatosporales</taxon>
        <taxon>Streptomycetaceae</taxon>
        <taxon>Streptomyces</taxon>
    </lineage>
</organism>
<evidence type="ECO:0008006" key="5">
    <source>
        <dbReference type="Google" id="ProtNLM"/>
    </source>
</evidence>
<keyword evidence="2" id="KW-0732">Signal</keyword>
<feature type="chain" id="PRO_5047357621" description="Lipoprotein" evidence="2">
    <location>
        <begin position="32"/>
        <end position="100"/>
    </location>
</feature>
<comment type="caution">
    <text evidence="3">The sequence shown here is derived from an EMBL/GenBank/DDBJ whole genome shotgun (WGS) entry which is preliminary data.</text>
</comment>
<reference evidence="4" key="1">
    <citation type="journal article" date="2019" name="Int. J. Syst. Evol. Microbiol.">
        <title>The Global Catalogue of Microorganisms (GCM) 10K type strain sequencing project: providing services to taxonomists for standard genome sequencing and annotation.</title>
        <authorList>
            <consortium name="The Broad Institute Genomics Platform"/>
            <consortium name="The Broad Institute Genome Sequencing Center for Infectious Disease"/>
            <person name="Wu L."/>
            <person name="Ma J."/>
        </authorList>
    </citation>
    <scope>NUCLEOTIDE SEQUENCE [LARGE SCALE GENOMIC DNA]</scope>
    <source>
        <strain evidence="4">JCM 9092</strain>
    </source>
</reference>
<dbReference type="EMBL" id="BAAAUG010000168">
    <property type="protein sequence ID" value="GAA3141630.1"/>
    <property type="molecule type" value="Genomic_DNA"/>
</dbReference>
<protein>
    <recommendedName>
        <fullName evidence="5">Lipoprotein</fullName>
    </recommendedName>
</protein>
<feature type="signal peptide" evidence="2">
    <location>
        <begin position="1"/>
        <end position="31"/>
    </location>
</feature>
<name>A0ABP6NAL0_9ACTN</name>
<dbReference type="Proteomes" id="UP001501637">
    <property type="component" value="Unassembled WGS sequence"/>
</dbReference>
<dbReference type="PROSITE" id="PS51257">
    <property type="entry name" value="PROKAR_LIPOPROTEIN"/>
    <property type="match status" value="1"/>
</dbReference>
<accession>A0ABP6NAL0</accession>
<proteinExistence type="predicted"/>
<evidence type="ECO:0000313" key="3">
    <source>
        <dbReference type="EMBL" id="GAA3141630.1"/>
    </source>
</evidence>
<evidence type="ECO:0000256" key="2">
    <source>
        <dbReference type="SAM" id="SignalP"/>
    </source>
</evidence>
<keyword evidence="4" id="KW-1185">Reference proteome</keyword>
<feature type="compositionally biased region" description="Pro residues" evidence="1">
    <location>
        <begin position="91"/>
        <end position="100"/>
    </location>
</feature>
<evidence type="ECO:0000256" key="1">
    <source>
        <dbReference type="SAM" id="MobiDB-lite"/>
    </source>
</evidence>
<sequence length="100" mass="10202">MTGRARAHRFVAAALAAGVLAPALLTGCAQSVDPIERLGRKAAEKVPSRKPGVSPSCAPPAGAPKTGRHMATETEPPTPGKRCPEGHEATPVPPKRTPPG</sequence>
<evidence type="ECO:0000313" key="4">
    <source>
        <dbReference type="Proteomes" id="UP001501637"/>
    </source>
</evidence>
<feature type="region of interest" description="Disordered" evidence="1">
    <location>
        <begin position="40"/>
        <end position="100"/>
    </location>
</feature>